<dbReference type="Proteomes" id="UP000219994">
    <property type="component" value="Unassembled WGS sequence"/>
</dbReference>
<accession>A0A2A6FU35</accession>
<dbReference type="AlphaFoldDB" id="A0A2A6FU35"/>
<dbReference type="EMBL" id="NAEP01000022">
    <property type="protein sequence ID" value="PDQ36229.1"/>
    <property type="molecule type" value="Genomic_DNA"/>
</dbReference>
<protein>
    <submittedName>
        <fullName evidence="1">Uncharacterized protein</fullName>
    </submittedName>
</protein>
<evidence type="ECO:0000313" key="2">
    <source>
        <dbReference type="Proteomes" id="UP000219994"/>
    </source>
</evidence>
<comment type="caution">
    <text evidence="1">The sequence shown here is derived from an EMBL/GenBank/DDBJ whole genome shotgun (WGS) entry which is preliminary data.</text>
</comment>
<organism evidence="1 2">
    <name type="scientific">Candidatus Lumbricidiphila eiseniae</name>
    <dbReference type="NCBI Taxonomy" id="1969409"/>
    <lineage>
        <taxon>Bacteria</taxon>
        <taxon>Bacillati</taxon>
        <taxon>Actinomycetota</taxon>
        <taxon>Actinomycetes</taxon>
        <taxon>Micrococcales</taxon>
        <taxon>Microbacteriaceae</taxon>
        <taxon>Candidatus Lumbricidiphila</taxon>
    </lineage>
</organism>
<evidence type="ECO:0000313" key="1">
    <source>
        <dbReference type="EMBL" id="PDQ36229.1"/>
    </source>
</evidence>
<gene>
    <name evidence="1" type="ORF">B5766_01915</name>
</gene>
<name>A0A2A6FU35_9MICO</name>
<sequence length="301" mass="33593">MASTAPGTSGSEPSYDDFLTAIRIFESSIDPALAAWYTQNYNTPGTVTYQDVEYPGRVVRDSTGQTTSSPASVKQYFARIGVDSLYTPGSSDPKMFRQMQYHVINYLGFVGYQFSEQDLWDLNYYTHYDTAGLPMYYADVPVSNWANGVRDKVMNLPGKGQVHVTDVNTWKGNFSGKHGIYSFSDLEDPTKQDFVAKDHFQNKYDGIADLLGQRGKYISDYIGTTLYWDQLDPSVSPPPGGRPNAVVITMSGLLAGAHLRGAEGVAALLLDSKNPFDENHTYILQYVYDFRGYQTPFDNEV</sequence>
<reference evidence="2" key="1">
    <citation type="submission" date="2017-03" db="EMBL/GenBank/DDBJ databases">
        <authorList>
            <person name="Lund M.B."/>
        </authorList>
    </citation>
    <scope>NUCLEOTIDE SEQUENCE [LARGE SCALE GENOMIC DNA]</scope>
</reference>
<proteinExistence type="predicted"/>